<dbReference type="EMBL" id="AYKW01000001">
    <property type="protein sequence ID" value="PIL36320.1"/>
    <property type="molecule type" value="Genomic_DNA"/>
</dbReference>
<accession>A0A2G8SRD4</accession>
<reference evidence="2 3" key="1">
    <citation type="journal article" date="2015" name="Sci. Rep.">
        <title>Chromosome-level genome map provides insights into diverse defense mechanisms in the medicinal fungus Ganoderma sinense.</title>
        <authorList>
            <person name="Zhu Y."/>
            <person name="Xu J."/>
            <person name="Sun C."/>
            <person name="Zhou S."/>
            <person name="Xu H."/>
            <person name="Nelson D.R."/>
            <person name="Qian J."/>
            <person name="Song J."/>
            <person name="Luo H."/>
            <person name="Xiang L."/>
            <person name="Li Y."/>
            <person name="Xu Z."/>
            <person name="Ji A."/>
            <person name="Wang L."/>
            <person name="Lu S."/>
            <person name="Hayward A."/>
            <person name="Sun W."/>
            <person name="Li X."/>
            <person name="Schwartz D.C."/>
            <person name="Wang Y."/>
            <person name="Chen S."/>
        </authorList>
    </citation>
    <scope>NUCLEOTIDE SEQUENCE [LARGE SCALE GENOMIC DNA]</scope>
    <source>
        <strain evidence="2 3">ZZ0214-1</strain>
    </source>
</reference>
<comment type="caution">
    <text evidence="2">The sequence shown here is derived from an EMBL/GenBank/DDBJ whole genome shotgun (WGS) entry which is preliminary data.</text>
</comment>
<keyword evidence="1" id="KW-1133">Transmembrane helix</keyword>
<feature type="transmembrane region" description="Helical" evidence="1">
    <location>
        <begin position="147"/>
        <end position="166"/>
    </location>
</feature>
<sequence>MSLDNNSTAPDFRSLGINTIALDIVEYYARGAGFGTAELALSSLSFATAHSHEMLPGVLTTLSFTSMYFLIRRRSPSRTSTSSSVRVPLLGTLILYLSTGTYMAALVWNQSSSNRIVTRATSGLFSPSYDGRAGIATFQDAVLAQSWMLTIAAVLNFVVGDAIVWWRAAVIWQHKAVSCVGALLTALTLVRI</sequence>
<keyword evidence="3" id="KW-1185">Reference proteome</keyword>
<keyword evidence="1" id="KW-0472">Membrane</keyword>
<feature type="transmembrane region" description="Helical" evidence="1">
    <location>
        <begin position="54"/>
        <end position="71"/>
    </location>
</feature>
<dbReference type="OrthoDB" id="3259206at2759"/>
<organism evidence="2 3">
    <name type="scientific">Ganoderma sinense ZZ0214-1</name>
    <dbReference type="NCBI Taxonomy" id="1077348"/>
    <lineage>
        <taxon>Eukaryota</taxon>
        <taxon>Fungi</taxon>
        <taxon>Dikarya</taxon>
        <taxon>Basidiomycota</taxon>
        <taxon>Agaricomycotina</taxon>
        <taxon>Agaricomycetes</taxon>
        <taxon>Polyporales</taxon>
        <taxon>Polyporaceae</taxon>
        <taxon>Ganoderma</taxon>
    </lineage>
</organism>
<evidence type="ECO:0000313" key="2">
    <source>
        <dbReference type="EMBL" id="PIL36320.1"/>
    </source>
</evidence>
<evidence type="ECO:0000256" key="1">
    <source>
        <dbReference type="SAM" id="Phobius"/>
    </source>
</evidence>
<feature type="transmembrane region" description="Helical" evidence="1">
    <location>
        <begin position="83"/>
        <end position="108"/>
    </location>
</feature>
<dbReference type="Proteomes" id="UP000230002">
    <property type="component" value="Unassembled WGS sequence"/>
</dbReference>
<evidence type="ECO:0000313" key="3">
    <source>
        <dbReference type="Proteomes" id="UP000230002"/>
    </source>
</evidence>
<proteinExistence type="predicted"/>
<name>A0A2G8SRD4_9APHY</name>
<keyword evidence="1" id="KW-0812">Transmembrane</keyword>
<dbReference type="AlphaFoldDB" id="A0A2G8SRD4"/>
<gene>
    <name evidence="2" type="ORF">GSI_00008</name>
</gene>
<protein>
    <submittedName>
        <fullName evidence="2">Uncharacterized protein</fullName>
    </submittedName>
</protein>